<dbReference type="SUPFAM" id="SSF51004">
    <property type="entry name" value="C-terminal (heme d1) domain of cytochrome cd1-nitrite reductase"/>
    <property type="match status" value="1"/>
</dbReference>
<dbReference type="PANTHER" id="PTHR30344:SF1">
    <property type="entry name" value="6-PHOSPHOGLUCONOLACTONASE"/>
    <property type="match status" value="1"/>
</dbReference>
<keyword evidence="3" id="KW-1185">Reference proteome</keyword>
<reference evidence="2" key="1">
    <citation type="submission" date="2021-01" db="EMBL/GenBank/DDBJ databases">
        <title>Whole genome shotgun sequence of Cellulomonas pakistanensis NBRC 110800.</title>
        <authorList>
            <person name="Komaki H."/>
            <person name="Tamura T."/>
        </authorList>
    </citation>
    <scope>NUCLEOTIDE SEQUENCE</scope>
    <source>
        <strain evidence="2">NBRC 110800</strain>
    </source>
</reference>
<proteinExistence type="inferred from homology"/>
<dbReference type="InterPro" id="IPR011048">
    <property type="entry name" value="Haem_d1_sf"/>
</dbReference>
<comment type="similarity">
    <text evidence="1">Belongs to the cycloisomerase 2 family.</text>
</comment>
<dbReference type="EMBL" id="BONO01000004">
    <property type="protein sequence ID" value="GIG35404.1"/>
    <property type="molecule type" value="Genomic_DNA"/>
</dbReference>
<dbReference type="GO" id="GO:0017057">
    <property type="term" value="F:6-phosphogluconolactonase activity"/>
    <property type="evidence" value="ECO:0007669"/>
    <property type="project" value="TreeGrafter"/>
</dbReference>
<comment type="caution">
    <text evidence="2">The sequence shown here is derived from an EMBL/GenBank/DDBJ whole genome shotgun (WGS) entry which is preliminary data.</text>
</comment>
<protein>
    <recommendedName>
        <fullName evidence="4">6-phosphogluconolactonase</fullName>
    </recommendedName>
</protein>
<sequence>MTEHLRDLWIGTYPSAGAGTPAGLGEGIWRVRLDADTGRLTDPELVAATPAPSFLALDRRAGLLVAVGEDADGTVAAFRVGSADGRPTLTPAGTASSGGADPCHVLLDPEGRVAYVANYSSGDVAVLPLGPDGLAATEPVQVLGHSGGGPRADRQEGPHAHFAALTPDGGHLLICDLGTDEIRRYRRDPATGLLTEDGIAATLRPGAGPRHLVFSADGRIAYVACELDVTVAVLAWDAATASGRVVQHVPAAEDGAETGRRELPSHIDRVGDRVVVATRGTDVLATFAPAPDGTLAPAGQVALPGAWPRHFAVVEGWTVVADQLSDSVTVLRDGAVVSTVALPAPACVVPA</sequence>
<dbReference type="AlphaFoldDB" id="A0A919PAJ4"/>
<dbReference type="InterPro" id="IPR015943">
    <property type="entry name" value="WD40/YVTN_repeat-like_dom_sf"/>
</dbReference>
<evidence type="ECO:0000313" key="2">
    <source>
        <dbReference type="EMBL" id="GIG35404.1"/>
    </source>
</evidence>
<name>A0A919PAJ4_9CELL</name>
<dbReference type="InterPro" id="IPR019405">
    <property type="entry name" value="Lactonase_7-beta_prop"/>
</dbReference>
<dbReference type="Proteomes" id="UP000642125">
    <property type="component" value="Unassembled WGS sequence"/>
</dbReference>
<dbReference type="InterPro" id="IPR050282">
    <property type="entry name" value="Cycloisomerase_2"/>
</dbReference>
<dbReference type="Pfam" id="PF10282">
    <property type="entry name" value="Lactonase"/>
    <property type="match status" value="1"/>
</dbReference>
<organism evidence="2 3">
    <name type="scientific">Cellulomonas pakistanensis</name>
    <dbReference type="NCBI Taxonomy" id="992287"/>
    <lineage>
        <taxon>Bacteria</taxon>
        <taxon>Bacillati</taxon>
        <taxon>Actinomycetota</taxon>
        <taxon>Actinomycetes</taxon>
        <taxon>Micrococcales</taxon>
        <taxon>Cellulomonadaceae</taxon>
        <taxon>Cellulomonas</taxon>
    </lineage>
</organism>
<gene>
    <name evidence="2" type="ORF">Cpa01nite_07850</name>
</gene>
<evidence type="ECO:0000313" key="3">
    <source>
        <dbReference type="Proteomes" id="UP000642125"/>
    </source>
</evidence>
<dbReference type="PANTHER" id="PTHR30344">
    <property type="entry name" value="6-PHOSPHOGLUCONOLACTONASE-RELATED"/>
    <property type="match status" value="1"/>
</dbReference>
<dbReference type="RefSeq" id="WP_239068511.1">
    <property type="nucleotide sequence ID" value="NZ_BONO01000004.1"/>
</dbReference>
<evidence type="ECO:0008006" key="4">
    <source>
        <dbReference type="Google" id="ProtNLM"/>
    </source>
</evidence>
<dbReference type="Gene3D" id="2.130.10.10">
    <property type="entry name" value="YVTN repeat-like/Quinoprotein amine dehydrogenase"/>
    <property type="match status" value="1"/>
</dbReference>
<accession>A0A919PAJ4</accession>
<evidence type="ECO:0000256" key="1">
    <source>
        <dbReference type="ARBA" id="ARBA00005564"/>
    </source>
</evidence>